<gene>
    <name evidence="1" type="ORF">BOTCAL_0077g00080</name>
</gene>
<accession>A0A4Y8DAM8</accession>
<dbReference type="EMBL" id="PHWZ01000077">
    <property type="protein sequence ID" value="TEY73489.1"/>
    <property type="molecule type" value="Genomic_DNA"/>
</dbReference>
<dbReference type="Proteomes" id="UP000297299">
    <property type="component" value="Unassembled WGS sequence"/>
</dbReference>
<proteinExistence type="predicted"/>
<sequence length="74" mass="8560">MLIQIRELRVGEAKNKDIAVRRHVAGQGTQLQQREMIVQNGFRTKRIRRREGGRGAAAERKERVKYLSSFVLVV</sequence>
<dbReference type="AlphaFoldDB" id="A0A4Y8DAM8"/>
<comment type="caution">
    <text evidence="1">The sequence shown here is derived from an EMBL/GenBank/DDBJ whole genome shotgun (WGS) entry which is preliminary data.</text>
</comment>
<reference evidence="1 2" key="1">
    <citation type="submission" date="2017-11" db="EMBL/GenBank/DDBJ databases">
        <title>Comparative genomics of Botrytis spp.</title>
        <authorList>
            <person name="Valero-Jimenez C.A."/>
            <person name="Tapia P."/>
            <person name="Veloso J."/>
            <person name="Silva-Moreno E."/>
            <person name="Staats M."/>
            <person name="Valdes J.H."/>
            <person name="Van Kan J.A.L."/>
        </authorList>
    </citation>
    <scope>NUCLEOTIDE SEQUENCE [LARGE SCALE GENOMIC DNA]</scope>
    <source>
        <strain evidence="1 2">MUCL2830</strain>
    </source>
</reference>
<protein>
    <submittedName>
        <fullName evidence="1">Uncharacterized protein</fullName>
    </submittedName>
</protein>
<organism evidence="1 2">
    <name type="scientific">Botryotinia calthae</name>
    <dbReference type="NCBI Taxonomy" id="38488"/>
    <lineage>
        <taxon>Eukaryota</taxon>
        <taxon>Fungi</taxon>
        <taxon>Dikarya</taxon>
        <taxon>Ascomycota</taxon>
        <taxon>Pezizomycotina</taxon>
        <taxon>Leotiomycetes</taxon>
        <taxon>Helotiales</taxon>
        <taxon>Sclerotiniaceae</taxon>
        <taxon>Botryotinia</taxon>
    </lineage>
</organism>
<name>A0A4Y8DAM8_9HELO</name>
<evidence type="ECO:0000313" key="1">
    <source>
        <dbReference type="EMBL" id="TEY73489.1"/>
    </source>
</evidence>
<keyword evidence="2" id="KW-1185">Reference proteome</keyword>
<evidence type="ECO:0000313" key="2">
    <source>
        <dbReference type="Proteomes" id="UP000297299"/>
    </source>
</evidence>